<dbReference type="AlphaFoldDB" id="I7MI31"/>
<dbReference type="EMBL" id="GG662793">
    <property type="protein sequence ID" value="EAR90823.1"/>
    <property type="molecule type" value="Genomic_DNA"/>
</dbReference>
<keyword evidence="2" id="KW-1185">Reference proteome</keyword>
<dbReference type="Proteomes" id="UP000009168">
    <property type="component" value="Unassembled WGS sequence"/>
</dbReference>
<evidence type="ECO:0000313" key="2">
    <source>
        <dbReference type="Proteomes" id="UP000009168"/>
    </source>
</evidence>
<name>I7MI31_TETTS</name>
<dbReference type="RefSeq" id="XP_001011068.1">
    <property type="nucleotide sequence ID" value="XM_001011068.1"/>
</dbReference>
<organism evidence="1 2">
    <name type="scientific">Tetrahymena thermophila (strain SB210)</name>
    <dbReference type="NCBI Taxonomy" id="312017"/>
    <lineage>
        <taxon>Eukaryota</taxon>
        <taxon>Sar</taxon>
        <taxon>Alveolata</taxon>
        <taxon>Ciliophora</taxon>
        <taxon>Intramacronucleata</taxon>
        <taxon>Oligohymenophorea</taxon>
        <taxon>Hymenostomatida</taxon>
        <taxon>Tetrahymenina</taxon>
        <taxon>Tetrahymenidae</taxon>
        <taxon>Tetrahymena</taxon>
    </lineage>
</organism>
<evidence type="ECO:0000313" key="1">
    <source>
        <dbReference type="EMBL" id="EAR90823.1"/>
    </source>
</evidence>
<dbReference type="InParanoid" id="I7MI31"/>
<proteinExistence type="predicted"/>
<dbReference type="KEGG" id="tet:TTHERM_00142300"/>
<dbReference type="GeneID" id="7827496"/>
<dbReference type="HOGENOM" id="CLU_1285600_0_0_1"/>
<protein>
    <submittedName>
        <fullName evidence="1">Uncharacterized protein</fullName>
    </submittedName>
</protein>
<gene>
    <name evidence="1" type="ORF">TTHERM_00142300</name>
</gene>
<sequence length="215" mass="25870">MGNNQSEIKQFIPQESTRYPFSLKFIISLERLINTKRNTLLKECNINSDHIYYLNAILDLNEIINKFEDMQQDENHQRKGCLKPQTIYDYLFTLNKIKLDLENFPKQFNSNKLYQQLYQFCSPINLNQFIDLFDINEIKSYVFKESNQQIKEYQFNSHFINPSDDARFAASAIPFNNYPYNQQQNLRNLRQNHYYLDYNRQFENQSISSQSTAFE</sequence>
<accession>I7MI31</accession>
<reference evidence="2" key="1">
    <citation type="journal article" date="2006" name="PLoS Biol.">
        <title>Macronuclear genome sequence of the ciliate Tetrahymena thermophila, a model eukaryote.</title>
        <authorList>
            <person name="Eisen J.A."/>
            <person name="Coyne R.S."/>
            <person name="Wu M."/>
            <person name="Wu D."/>
            <person name="Thiagarajan M."/>
            <person name="Wortman J.R."/>
            <person name="Badger J.H."/>
            <person name="Ren Q."/>
            <person name="Amedeo P."/>
            <person name="Jones K.M."/>
            <person name="Tallon L.J."/>
            <person name="Delcher A.L."/>
            <person name="Salzberg S.L."/>
            <person name="Silva J.C."/>
            <person name="Haas B.J."/>
            <person name="Majoros W.H."/>
            <person name="Farzad M."/>
            <person name="Carlton J.M."/>
            <person name="Smith R.K. Jr."/>
            <person name="Garg J."/>
            <person name="Pearlman R.E."/>
            <person name="Karrer K.M."/>
            <person name="Sun L."/>
            <person name="Manning G."/>
            <person name="Elde N.C."/>
            <person name="Turkewitz A.P."/>
            <person name="Asai D.J."/>
            <person name="Wilkes D.E."/>
            <person name="Wang Y."/>
            <person name="Cai H."/>
            <person name="Collins K."/>
            <person name="Stewart B.A."/>
            <person name="Lee S.R."/>
            <person name="Wilamowska K."/>
            <person name="Weinberg Z."/>
            <person name="Ruzzo W.L."/>
            <person name="Wloga D."/>
            <person name="Gaertig J."/>
            <person name="Frankel J."/>
            <person name="Tsao C.-C."/>
            <person name="Gorovsky M.A."/>
            <person name="Keeling P.J."/>
            <person name="Waller R.F."/>
            <person name="Patron N.J."/>
            <person name="Cherry J.M."/>
            <person name="Stover N.A."/>
            <person name="Krieger C.J."/>
            <person name="del Toro C."/>
            <person name="Ryder H.F."/>
            <person name="Williamson S.C."/>
            <person name="Barbeau R.A."/>
            <person name="Hamilton E.P."/>
            <person name="Orias E."/>
        </authorList>
    </citation>
    <scope>NUCLEOTIDE SEQUENCE [LARGE SCALE GENOMIC DNA]</scope>
    <source>
        <strain evidence="2">SB210</strain>
    </source>
</reference>